<dbReference type="AlphaFoldDB" id="A0A2H3JSQ8"/>
<evidence type="ECO:0000256" key="1">
    <source>
        <dbReference type="SAM" id="MobiDB-lite"/>
    </source>
</evidence>
<proteinExistence type="predicted"/>
<reference evidence="2 3" key="1">
    <citation type="journal article" date="2012" name="Science">
        <title>The Paleozoic origin of enzymatic lignin decomposition reconstructed from 31 fungal genomes.</title>
        <authorList>
            <person name="Floudas D."/>
            <person name="Binder M."/>
            <person name="Riley R."/>
            <person name="Barry K."/>
            <person name="Blanchette R.A."/>
            <person name="Henrissat B."/>
            <person name="Martinez A.T."/>
            <person name="Otillar R."/>
            <person name="Spatafora J.W."/>
            <person name="Yadav J.S."/>
            <person name="Aerts A."/>
            <person name="Benoit I."/>
            <person name="Boyd A."/>
            <person name="Carlson A."/>
            <person name="Copeland A."/>
            <person name="Coutinho P.M."/>
            <person name="de Vries R.P."/>
            <person name="Ferreira P."/>
            <person name="Findley K."/>
            <person name="Foster B."/>
            <person name="Gaskell J."/>
            <person name="Glotzer D."/>
            <person name="Gorecki P."/>
            <person name="Heitman J."/>
            <person name="Hesse C."/>
            <person name="Hori C."/>
            <person name="Igarashi K."/>
            <person name="Jurgens J.A."/>
            <person name="Kallen N."/>
            <person name="Kersten P."/>
            <person name="Kohler A."/>
            <person name="Kuees U."/>
            <person name="Kumar T.K.A."/>
            <person name="Kuo A."/>
            <person name="LaButti K."/>
            <person name="Larrondo L.F."/>
            <person name="Lindquist E."/>
            <person name="Ling A."/>
            <person name="Lombard V."/>
            <person name="Lucas S."/>
            <person name="Lundell T."/>
            <person name="Martin R."/>
            <person name="McLaughlin D.J."/>
            <person name="Morgenstern I."/>
            <person name="Morin E."/>
            <person name="Murat C."/>
            <person name="Nagy L.G."/>
            <person name="Nolan M."/>
            <person name="Ohm R.A."/>
            <person name="Patyshakuliyeva A."/>
            <person name="Rokas A."/>
            <person name="Ruiz-Duenas F.J."/>
            <person name="Sabat G."/>
            <person name="Salamov A."/>
            <person name="Samejima M."/>
            <person name="Schmutz J."/>
            <person name="Slot J.C."/>
            <person name="St John F."/>
            <person name="Stenlid J."/>
            <person name="Sun H."/>
            <person name="Sun S."/>
            <person name="Syed K."/>
            <person name="Tsang A."/>
            <person name="Wiebenga A."/>
            <person name="Young D."/>
            <person name="Pisabarro A."/>
            <person name="Eastwood D.C."/>
            <person name="Martin F."/>
            <person name="Cullen D."/>
            <person name="Grigoriev I.V."/>
            <person name="Hibbett D.S."/>
        </authorList>
    </citation>
    <scope>NUCLEOTIDE SEQUENCE [LARGE SCALE GENOMIC DNA]</scope>
    <source>
        <strain evidence="2 3">MD-104</strain>
    </source>
</reference>
<dbReference type="EMBL" id="KB468157">
    <property type="protein sequence ID" value="PCH44525.1"/>
    <property type="molecule type" value="Genomic_DNA"/>
</dbReference>
<sequence length="124" mass="13608">MFPLNLVYCAVAAFSATIGYQPSKRRNRRSLAERADHVSLQEGYGNSSVKSHENAVENTSPDANSAAASDNQLLPQVSEHARDSSMTGTLKRKIRDDDSTLDLDKDNAVNTVLTLSRPSKKRCQ</sequence>
<gene>
    <name evidence="2" type="ORF">WOLCODRAFT_139052</name>
</gene>
<feature type="region of interest" description="Disordered" evidence="1">
    <location>
        <begin position="23"/>
        <end position="109"/>
    </location>
</feature>
<keyword evidence="3" id="KW-1185">Reference proteome</keyword>
<evidence type="ECO:0000313" key="2">
    <source>
        <dbReference type="EMBL" id="PCH44525.1"/>
    </source>
</evidence>
<feature type="non-terminal residue" evidence="2">
    <location>
        <position position="124"/>
    </location>
</feature>
<accession>A0A2H3JSQ8</accession>
<feature type="compositionally biased region" description="Basic and acidic residues" evidence="1">
    <location>
        <begin position="30"/>
        <end position="39"/>
    </location>
</feature>
<evidence type="ECO:0000313" key="3">
    <source>
        <dbReference type="Proteomes" id="UP000218811"/>
    </source>
</evidence>
<name>A0A2H3JSQ8_WOLCO</name>
<dbReference type="Proteomes" id="UP000218811">
    <property type="component" value="Unassembled WGS sequence"/>
</dbReference>
<feature type="compositionally biased region" description="Basic and acidic residues" evidence="1">
    <location>
        <begin position="94"/>
        <end position="107"/>
    </location>
</feature>
<protein>
    <submittedName>
        <fullName evidence="2">Uncharacterized protein</fullName>
    </submittedName>
</protein>
<feature type="compositionally biased region" description="Low complexity" evidence="1">
    <location>
        <begin position="62"/>
        <end position="71"/>
    </location>
</feature>
<organism evidence="2 3">
    <name type="scientific">Wolfiporia cocos (strain MD-104)</name>
    <name type="common">Brown rot fungus</name>
    <dbReference type="NCBI Taxonomy" id="742152"/>
    <lineage>
        <taxon>Eukaryota</taxon>
        <taxon>Fungi</taxon>
        <taxon>Dikarya</taxon>
        <taxon>Basidiomycota</taxon>
        <taxon>Agaricomycotina</taxon>
        <taxon>Agaricomycetes</taxon>
        <taxon>Polyporales</taxon>
        <taxon>Phaeolaceae</taxon>
        <taxon>Wolfiporia</taxon>
    </lineage>
</organism>